<feature type="coiled-coil region" evidence="1">
    <location>
        <begin position="13"/>
        <end position="40"/>
    </location>
</feature>
<keyword evidence="3" id="KW-1185">Reference proteome</keyword>
<gene>
    <name evidence="2" type="ORF">PAECIP111894_00144</name>
</gene>
<comment type="caution">
    <text evidence="2">The sequence shown here is derived from an EMBL/GenBank/DDBJ whole genome shotgun (WGS) entry which is preliminary data.</text>
</comment>
<dbReference type="RefSeq" id="WP_234529977.1">
    <property type="nucleotide sequence ID" value="NZ_CAKMAB010000001.1"/>
</dbReference>
<evidence type="ECO:0000313" key="3">
    <source>
        <dbReference type="Proteomes" id="UP000838749"/>
    </source>
</evidence>
<organism evidence="2 3">
    <name type="scientific">Paenibacillus pseudetheri</name>
    <dbReference type="NCBI Taxonomy" id="2897682"/>
    <lineage>
        <taxon>Bacteria</taxon>
        <taxon>Bacillati</taxon>
        <taxon>Bacillota</taxon>
        <taxon>Bacilli</taxon>
        <taxon>Bacillales</taxon>
        <taxon>Paenibacillaceae</taxon>
        <taxon>Paenibacillus</taxon>
    </lineage>
</organism>
<reference evidence="2" key="1">
    <citation type="submission" date="2021-12" db="EMBL/GenBank/DDBJ databases">
        <authorList>
            <person name="Criscuolo A."/>
        </authorList>
    </citation>
    <scope>NUCLEOTIDE SEQUENCE</scope>
    <source>
        <strain evidence="2">CIP111894</strain>
    </source>
</reference>
<dbReference type="EMBL" id="CAKMAB010000001">
    <property type="protein sequence ID" value="CAH1053999.1"/>
    <property type="molecule type" value="Genomic_DNA"/>
</dbReference>
<keyword evidence="1" id="KW-0175">Coiled coil</keyword>
<proteinExistence type="predicted"/>
<evidence type="ECO:0000256" key="1">
    <source>
        <dbReference type="SAM" id="Coils"/>
    </source>
</evidence>
<accession>A0ABM9B639</accession>
<sequence>MDFRMNFNQTVKVKLTEKGMNILREQHEELERHYQERTGKDTVEPFVHKTDEEGYSSFPIWQLMKKFGPHIALGKLEPFKGTMIFLNGEPTEFSNRTESDKEFIRAFNEAHSKNSP</sequence>
<evidence type="ECO:0000313" key="2">
    <source>
        <dbReference type="EMBL" id="CAH1053999.1"/>
    </source>
</evidence>
<dbReference type="Proteomes" id="UP000838749">
    <property type="component" value="Unassembled WGS sequence"/>
</dbReference>
<protein>
    <submittedName>
        <fullName evidence="2">Uncharacterized protein</fullName>
    </submittedName>
</protein>
<name>A0ABM9B639_9BACL</name>